<keyword evidence="10" id="KW-0408">Iron</keyword>
<reference evidence="13 14" key="1">
    <citation type="submission" date="2019-02" db="EMBL/GenBank/DDBJ databases">
        <title>Peptostreptococcaceae bacterium ZHW00191 nov., a new bacterium isolated from the human gut.</title>
        <authorList>
            <person name="Zhou H.-W."/>
            <person name="Chen X.-J."/>
        </authorList>
    </citation>
    <scope>NUCLEOTIDE SEQUENCE [LARGE SCALE GENOMIC DNA]</scope>
    <source>
        <strain evidence="13 14">ZHW00191</strain>
    </source>
</reference>
<dbReference type="PIRSF" id="PIRSF000808">
    <property type="entry name" value="GalT"/>
    <property type="match status" value="1"/>
</dbReference>
<evidence type="ECO:0000256" key="3">
    <source>
        <dbReference type="ARBA" id="ARBA00022695"/>
    </source>
</evidence>
<dbReference type="PANTHER" id="PTHR42763:SF2">
    <property type="entry name" value="ADP-GLUCOSE PHOSPHORYLASE"/>
    <property type="match status" value="1"/>
</dbReference>
<keyword evidence="2" id="KW-0808">Transferase</keyword>
<comment type="cofactor">
    <cofactor evidence="9">
        <name>Zn(2+)</name>
        <dbReference type="ChEBI" id="CHEBI:29105"/>
    </cofactor>
    <text evidence="9">Binds 1 zinc ion per subunit.</text>
</comment>
<dbReference type="InterPro" id="IPR036265">
    <property type="entry name" value="HIT-like_sf"/>
</dbReference>
<organism evidence="13 14">
    <name type="scientific">Peptacetobacter hominis</name>
    <dbReference type="NCBI Taxonomy" id="2743610"/>
    <lineage>
        <taxon>Bacteria</taxon>
        <taxon>Bacillati</taxon>
        <taxon>Bacillota</taxon>
        <taxon>Clostridia</taxon>
        <taxon>Peptostreptococcales</taxon>
        <taxon>Peptostreptococcaceae</taxon>
        <taxon>Peptacetobacter</taxon>
    </lineage>
</organism>
<evidence type="ECO:0000256" key="2">
    <source>
        <dbReference type="ARBA" id="ARBA00022679"/>
    </source>
</evidence>
<keyword evidence="7" id="KW-0119">Carbohydrate metabolism</keyword>
<dbReference type="EMBL" id="SGJB01000015">
    <property type="protein sequence ID" value="TQQ84167.1"/>
    <property type="molecule type" value="Genomic_DNA"/>
</dbReference>
<evidence type="ECO:0000259" key="11">
    <source>
        <dbReference type="Pfam" id="PF01087"/>
    </source>
</evidence>
<feature type="domain" description="Galactose-1-phosphate uridyl transferase N-terminal" evidence="11">
    <location>
        <begin position="3"/>
        <end position="162"/>
    </location>
</feature>
<dbReference type="InterPro" id="IPR005849">
    <property type="entry name" value="GalP_Utransf_N"/>
</dbReference>
<dbReference type="GO" id="GO:0008108">
    <property type="term" value="F:UDP-glucose:hexose-1-phosphate uridylyltransferase activity"/>
    <property type="evidence" value="ECO:0007669"/>
    <property type="project" value="InterPro"/>
</dbReference>
<feature type="binding site" evidence="10">
    <location>
        <position position="168"/>
    </location>
    <ligand>
        <name>Fe cation</name>
        <dbReference type="ChEBI" id="CHEBI:24875"/>
    </ligand>
</feature>
<feature type="binding site" evidence="9">
    <location>
        <position position="99"/>
    </location>
    <ligand>
        <name>Zn(2+)</name>
        <dbReference type="ChEBI" id="CHEBI:29105"/>
    </ligand>
</feature>
<keyword evidence="4 9" id="KW-0479">Metal-binding</keyword>
<evidence type="ECO:0000256" key="6">
    <source>
        <dbReference type="ARBA" id="ARBA00023144"/>
    </source>
</evidence>
<evidence type="ECO:0000256" key="10">
    <source>
        <dbReference type="PIRSR" id="PIRSR000808-4"/>
    </source>
</evidence>
<keyword evidence="6" id="KW-0299">Galactose metabolism</keyword>
<feature type="domain" description="Galactose-1-phosphate uridyl transferase C-terminal" evidence="12">
    <location>
        <begin position="173"/>
        <end position="296"/>
    </location>
</feature>
<dbReference type="InterPro" id="IPR001937">
    <property type="entry name" value="GalP_UDPtransf1"/>
</dbReference>
<gene>
    <name evidence="13" type="ORF">EXD82_08135</name>
</gene>
<feature type="binding site" evidence="10">
    <location>
        <position position="282"/>
    </location>
    <ligand>
        <name>Fe cation</name>
        <dbReference type="ChEBI" id="CHEBI:24875"/>
    </ligand>
</feature>
<sequence>MKELRIDTITNDIIIFASDRAKRPLDEVKKEEFSREKNEYEENCPFCRGNEHIADEATEEIRDETGWIARSVYNKYPILDYSSDEIFGTHEVIVENYRHDATFYDMSEEEFIIVFKMYINRYKHLMNEENIEYVNLFKNFLRKAGASLMHPHSQIMSMSVIPPEIINELLVAKDYYNINGSNIYEDIVNDELEYGKRIVYAGKKFTAMIPYASKNPGEIRIIFDTGVKLENLKEDDIAELAYAFKGIFRNFEKLYGFMPFNICVHTHPIQINTERYFNMHMHIFPRKFNFGGFELGTDMYVCSSIPEETAQFMKVEKR</sequence>
<feature type="active site" description="Tele-UMP-histidine intermediate" evidence="8">
    <location>
        <position position="152"/>
    </location>
</feature>
<dbReference type="PANTHER" id="PTHR42763">
    <property type="entry name" value="ADP-GLUCOSE PHOSPHORYLASE"/>
    <property type="match status" value="1"/>
</dbReference>
<evidence type="ECO:0000256" key="7">
    <source>
        <dbReference type="ARBA" id="ARBA00023277"/>
    </source>
</evidence>
<feature type="binding site" evidence="10">
    <location>
        <position position="265"/>
    </location>
    <ligand>
        <name>Fe cation</name>
        <dbReference type="ChEBI" id="CHEBI:24875"/>
    </ligand>
</feature>
<dbReference type="Pfam" id="PF02744">
    <property type="entry name" value="GalP_UDP_tr_C"/>
    <property type="match status" value="1"/>
</dbReference>
<dbReference type="OrthoDB" id="9769064at2"/>
<dbReference type="Gene3D" id="3.30.428.10">
    <property type="entry name" value="HIT-like"/>
    <property type="match status" value="2"/>
</dbReference>
<feature type="binding site" evidence="10">
    <location>
        <position position="280"/>
    </location>
    <ligand>
        <name>Fe cation</name>
        <dbReference type="ChEBI" id="CHEBI:24875"/>
    </ligand>
</feature>
<evidence type="ECO:0000256" key="1">
    <source>
        <dbReference type="ARBA" id="ARBA00010951"/>
    </source>
</evidence>
<feature type="binding site" evidence="9">
    <location>
        <position position="44"/>
    </location>
    <ligand>
        <name>Zn(2+)</name>
        <dbReference type="ChEBI" id="CHEBI:29105"/>
    </ligand>
</feature>
<protein>
    <submittedName>
        <fullName evidence="13">DUF4931 domain-containing protein</fullName>
    </submittedName>
</protein>
<comment type="caution">
    <text evidence="13">The sequence shown here is derived from an EMBL/GenBank/DDBJ whole genome shotgun (WGS) entry which is preliminary data.</text>
</comment>
<feature type="binding site" evidence="9">
    <location>
        <position position="47"/>
    </location>
    <ligand>
        <name>Zn(2+)</name>
        <dbReference type="ChEBI" id="CHEBI:29105"/>
    </ligand>
</feature>
<keyword evidence="3" id="KW-0548">Nucleotidyltransferase</keyword>
<proteinExistence type="inferred from homology"/>
<evidence type="ECO:0000256" key="5">
    <source>
        <dbReference type="ARBA" id="ARBA00022833"/>
    </source>
</evidence>
<dbReference type="GO" id="GO:0008270">
    <property type="term" value="F:zinc ion binding"/>
    <property type="evidence" value="ECO:0007669"/>
    <property type="project" value="InterPro"/>
</dbReference>
<accession>A0A544QU15</accession>
<name>A0A544QU15_9FIRM</name>
<comment type="cofactor">
    <cofactor evidence="10">
        <name>Fe cation</name>
        <dbReference type="ChEBI" id="CHEBI:24875"/>
    </cofactor>
    <text evidence="10">Binds 1 Fe cation per subunit.</text>
</comment>
<dbReference type="InterPro" id="IPR053177">
    <property type="entry name" value="ADP-glucose_phosphorylase"/>
</dbReference>
<feature type="binding site" evidence="9">
    <location>
        <position position="150"/>
    </location>
    <ligand>
        <name>Zn(2+)</name>
        <dbReference type="ChEBI" id="CHEBI:29105"/>
    </ligand>
</feature>
<dbReference type="AlphaFoldDB" id="A0A544QU15"/>
<evidence type="ECO:0000313" key="14">
    <source>
        <dbReference type="Proteomes" id="UP000317863"/>
    </source>
</evidence>
<keyword evidence="14" id="KW-1185">Reference proteome</keyword>
<dbReference type="InterPro" id="IPR005850">
    <property type="entry name" value="GalP_Utransf_C"/>
</dbReference>
<evidence type="ECO:0000259" key="12">
    <source>
        <dbReference type="Pfam" id="PF02744"/>
    </source>
</evidence>
<evidence type="ECO:0000256" key="9">
    <source>
        <dbReference type="PIRSR" id="PIRSR000808-3"/>
    </source>
</evidence>
<evidence type="ECO:0000313" key="13">
    <source>
        <dbReference type="EMBL" id="TQQ84167.1"/>
    </source>
</evidence>
<dbReference type="Pfam" id="PF01087">
    <property type="entry name" value="GalP_UDP_transf"/>
    <property type="match status" value="1"/>
</dbReference>
<evidence type="ECO:0000256" key="4">
    <source>
        <dbReference type="ARBA" id="ARBA00022723"/>
    </source>
</evidence>
<dbReference type="SUPFAM" id="SSF54197">
    <property type="entry name" value="HIT-like"/>
    <property type="match status" value="2"/>
</dbReference>
<evidence type="ECO:0000256" key="8">
    <source>
        <dbReference type="PIRSR" id="PIRSR000808-1"/>
    </source>
</evidence>
<dbReference type="RefSeq" id="WP_142536418.1">
    <property type="nucleotide sequence ID" value="NZ_SGJB01000015.1"/>
</dbReference>
<keyword evidence="5 9" id="KW-0862">Zinc</keyword>
<comment type="similarity">
    <text evidence="1">Belongs to the galactose-1-phosphate uridylyltransferase type 1 family.</text>
</comment>
<dbReference type="Proteomes" id="UP000317863">
    <property type="component" value="Unassembled WGS sequence"/>
</dbReference>
<dbReference type="GO" id="GO:0006012">
    <property type="term" value="P:galactose metabolic process"/>
    <property type="evidence" value="ECO:0007669"/>
    <property type="project" value="UniProtKB-KW"/>
</dbReference>